<evidence type="ECO:0000313" key="6">
    <source>
        <dbReference type="Proteomes" id="UP000000420"/>
    </source>
</evidence>
<dbReference type="InterPro" id="IPR005318">
    <property type="entry name" value="OM_porin_bac"/>
</dbReference>
<keyword evidence="2" id="KW-0813">Transport</keyword>
<dbReference type="GO" id="GO:0016020">
    <property type="term" value="C:membrane"/>
    <property type="evidence" value="ECO:0007669"/>
    <property type="project" value="InterPro"/>
</dbReference>
<dbReference type="PANTHER" id="PTHR34596:SF2">
    <property type="entry name" value="CHITOPORIN"/>
    <property type="match status" value="1"/>
</dbReference>
<dbReference type="PANTHER" id="PTHR34596">
    <property type="entry name" value="CHITOPORIN"/>
    <property type="match status" value="1"/>
</dbReference>
<dbReference type="RefSeq" id="WP_011038344.1">
    <property type="nucleotide sequence ID" value="NC_007086.1"/>
</dbReference>
<evidence type="ECO:0000256" key="4">
    <source>
        <dbReference type="SAM" id="SignalP"/>
    </source>
</evidence>
<feature type="chain" id="PRO_5002601432" evidence="4">
    <location>
        <begin position="24"/>
        <end position="423"/>
    </location>
</feature>
<sequence>MKHVLALGSAALLAVGAAGRARAQAPDDGFWDGAGVDVTALNFYYNRDFRSGEGQGKRAEWAQGFVVDAKSGYTRGPVGAGLDLLGIGDFKLDGVRAEGGTGLLPNNDDGTAQHALMRVAPTLKLRASQTELKWGSFIPNEPLVRASITRIMPETFQGVTLESKDVPKLDLLLARFTSAWYRDGDSRVPITLTNKNRRFLGTPDADALNLVSATYSVAPGTQLRYQGALMEDIYRQQLYNLIQTHAFGKDQLRVDLRYFRTDDVGQSRAGPIDNRMFSSMVSWRTGGHEFGAGYQRLSGPGAMPWPGGTDGNVFNWTFINDFLERGERSWQLRYSIDGKSIGIPGLSVMARYIHGDDARPATYAGEGREWARDVLTTYRFQSPRLKHFSVIWFNGTFRSNYQRNVDENRLILQYKRQFDTPGQ</sequence>
<protein>
    <submittedName>
        <fullName evidence="5">Porin</fullName>
    </submittedName>
</protein>
<evidence type="ECO:0000256" key="2">
    <source>
        <dbReference type="ARBA" id="ARBA00022448"/>
    </source>
</evidence>
<dbReference type="GO" id="GO:0015288">
    <property type="term" value="F:porin activity"/>
    <property type="evidence" value="ECO:0007669"/>
    <property type="project" value="TreeGrafter"/>
</dbReference>
<gene>
    <name evidence="5" type="ordered locus">XC_0950</name>
</gene>
<dbReference type="Proteomes" id="UP000000420">
    <property type="component" value="Chromosome"/>
</dbReference>
<dbReference type="HOGENOM" id="CLU_042378_2_1_6"/>
<dbReference type="Gene3D" id="2.40.160.10">
    <property type="entry name" value="Porin"/>
    <property type="match status" value="1"/>
</dbReference>
<organism evidence="5 6">
    <name type="scientific">Xanthomonas campestris pv. campestris (strain 8004)</name>
    <dbReference type="NCBI Taxonomy" id="314565"/>
    <lineage>
        <taxon>Bacteria</taxon>
        <taxon>Pseudomonadati</taxon>
        <taxon>Pseudomonadota</taxon>
        <taxon>Gammaproteobacteria</taxon>
        <taxon>Lysobacterales</taxon>
        <taxon>Lysobacteraceae</taxon>
        <taxon>Xanthomonas</taxon>
    </lineage>
</organism>
<dbReference type="EMBL" id="CP000050">
    <property type="protein sequence ID" value="AAY48024.1"/>
    <property type="molecule type" value="Genomic_DNA"/>
</dbReference>
<feature type="signal peptide" evidence="4">
    <location>
        <begin position="1"/>
        <end position="23"/>
    </location>
</feature>
<name>A0A0H2X4A8_XANC8</name>
<proteinExistence type="inferred from homology"/>
<dbReference type="AlphaFoldDB" id="A0A0H2X4A8"/>
<comment type="similarity">
    <text evidence="1">Belongs to the outer membrane porin (Opr) (TC 1.B.25) family.</text>
</comment>
<dbReference type="KEGG" id="xcb:XC_0950"/>
<accession>A0A0H2X4A8</accession>
<keyword evidence="3 4" id="KW-0732">Signal</keyword>
<evidence type="ECO:0000313" key="5">
    <source>
        <dbReference type="EMBL" id="AAY48024.1"/>
    </source>
</evidence>
<reference evidence="5 6" key="1">
    <citation type="journal article" date="2005" name="Genome Res.">
        <title>Comparative and functional genomic analyses of the pathogenicity of phytopathogen Xanthomonas campestris pv. campestris.</title>
        <authorList>
            <person name="Qian W."/>
            <person name="Jia Y."/>
            <person name="Ren S.X."/>
            <person name="He Y.Q."/>
            <person name="Feng J.X."/>
            <person name="Lu L.F."/>
            <person name="Sun Q."/>
            <person name="Ying G."/>
            <person name="Tang D.J."/>
            <person name="Tang H."/>
            <person name="Wu W."/>
            <person name="Hao P."/>
            <person name="Wang L."/>
            <person name="Jiang B.L."/>
            <person name="Zeng S."/>
            <person name="Gu W.Y."/>
            <person name="Lu G."/>
            <person name="Rong L."/>
            <person name="Tian Y."/>
            <person name="Yao Z."/>
            <person name="Fu G."/>
            <person name="Chen B."/>
            <person name="Fang R."/>
            <person name="Qiang B."/>
            <person name="Chen Z."/>
            <person name="Zhao G.P."/>
            <person name="Tang J.L."/>
            <person name="He C."/>
        </authorList>
    </citation>
    <scope>NUCLEOTIDE SEQUENCE [LARGE SCALE GENOMIC DNA]</scope>
    <source>
        <strain evidence="5 6">8004</strain>
    </source>
</reference>
<evidence type="ECO:0000256" key="3">
    <source>
        <dbReference type="ARBA" id="ARBA00022729"/>
    </source>
</evidence>
<dbReference type="Pfam" id="PF03573">
    <property type="entry name" value="OprD"/>
    <property type="match status" value="1"/>
</dbReference>
<evidence type="ECO:0000256" key="1">
    <source>
        <dbReference type="ARBA" id="ARBA00009075"/>
    </source>
</evidence>
<dbReference type="FunFam" id="2.40.160.10:FF:000039">
    <property type="entry name" value="Porin"/>
    <property type="match status" value="1"/>
</dbReference>
<dbReference type="InterPro" id="IPR023614">
    <property type="entry name" value="Porin_dom_sf"/>
</dbReference>